<dbReference type="Proteomes" id="UP001199106">
    <property type="component" value="Unassembled WGS sequence"/>
</dbReference>
<dbReference type="CDD" id="cd01650">
    <property type="entry name" value="RT_nLTR_like"/>
    <property type="match status" value="1"/>
</dbReference>
<dbReference type="AlphaFoldDB" id="A0AAD4IG13"/>
<dbReference type="InterPro" id="IPR000477">
    <property type="entry name" value="RT_dom"/>
</dbReference>
<protein>
    <recommendedName>
        <fullName evidence="1">Reverse transcriptase domain-containing protein</fullName>
    </recommendedName>
</protein>
<comment type="caution">
    <text evidence="2">The sequence shown here is derived from an EMBL/GenBank/DDBJ whole genome shotgun (WGS) entry which is preliminary data.</text>
</comment>
<name>A0AAD4IG13_9PLEO</name>
<reference evidence="2" key="1">
    <citation type="submission" date="2021-07" db="EMBL/GenBank/DDBJ databases">
        <title>Genome Resource of American Ginseng Black Spot Pathogen Alternaria panax.</title>
        <authorList>
            <person name="Qiu C."/>
            <person name="Wang W."/>
            <person name="Liu Z."/>
        </authorList>
    </citation>
    <scope>NUCLEOTIDE SEQUENCE</scope>
    <source>
        <strain evidence="2">BNCC115425</strain>
    </source>
</reference>
<dbReference type="Pfam" id="PF00078">
    <property type="entry name" value="RVT_1"/>
    <property type="match status" value="1"/>
</dbReference>
<sequence length="466" mass="54177">MSNTLLKICRKVLVPLFLRFFNACLKHCHHPHRFKHATTVVLRKPKGPYWDPKNWRPIALLYSIGRLFEAAIVKMLTEIAVKQNMIPPEQMAFAGRTTSDALLYVETIIRAAWANGRIVTLLSLDMSKAFDRVNRTRPLQILHRKGVPPGLIVLIRSFLPDRTTTIRMPGRSPGCQKPAFANSFMFYTSLLLEELARPASGMSSRHQVAFSDDIAILRVSESVHTNCQGLSQDFRICDSWAKDHDMEFNPKNFDCMHFTRRKLTRTEWYMTPRIPNFTPGDDYQVKLKLLGVILDPQLAWDAHMAHIELKKVASLRRTFKRLFGPKFGPFMEIGTLLYNSVAFAAIRYGHEVWGDQTWLLRKHKNYLETTQNTFLRIIRGVLSGARVVALHKELHMTNILVELERLRNLSLAKTRMKPVWLTIAYARDKVYAQTQLWNLKTTTYRRIRDPFNDRWTHAYNYCSTLY</sequence>
<evidence type="ECO:0000259" key="1">
    <source>
        <dbReference type="Pfam" id="PF00078"/>
    </source>
</evidence>
<evidence type="ECO:0000313" key="3">
    <source>
        <dbReference type="Proteomes" id="UP001199106"/>
    </source>
</evidence>
<dbReference type="PANTHER" id="PTHR33481:SF1">
    <property type="entry name" value="ENDONUCLEASE_EXONUCLEASE_PHOSPHATASE DOMAIN-CONTAINING PROTEIN-RELATED"/>
    <property type="match status" value="1"/>
</dbReference>
<dbReference type="PANTHER" id="PTHR33481">
    <property type="entry name" value="REVERSE TRANSCRIPTASE"/>
    <property type="match status" value="1"/>
</dbReference>
<feature type="domain" description="Reverse transcriptase" evidence="1">
    <location>
        <begin position="45"/>
        <end position="293"/>
    </location>
</feature>
<gene>
    <name evidence="2" type="ORF">G6011_04168</name>
</gene>
<dbReference type="EMBL" id="JAANER010000002">
    <property type="protein sequence ID" value="KAG9194133.1"/>
    <property type="molecule type" value="Genomic_DNA"/>
</dbReference>
<evidence type="ECO:0000313" key="2">
    <source>
        <dbReference type="EMBL" id="KAG9194133.1"/>
    </source>
</evidence>
<organism evidence="2 3">
    <name type="scientific">Alternaria panax</name>
    <dbReference type="NCBI Taxonomy" id="48097"/>
    <lineage>
        <taxon>Eukaryota</taxon>
        <taxon>Fungi</taxon>
        <taxon>Dikarya</taxon>
        <taxon>Ascomycota</taxon>
        <taxon>Pezizomycotina</taxon>
        <taxon>Dothideomycetes</taxon>
        <taxon>Pleosporomycetidae</taxon>
        <taxon>Pleosporales</taxon>
        <taxon>Pleosporineae</taxon>
        <taxon>Pleosporaceae</taxon>
        <taxon>Alternaria</taxon>
        <taxon>Alternaria sect. Panax</taxon>
    </lineage>
</organism>
<keyword evidence="3" id="KW-1185">Reference proteome</keyword>
<accession>A0AAD4IG13</accession>
<proteinExistence type="predicted"/>